<dbReference type="EMBL" id="CP155447">
    <property type="protein sequence ID" value="XBH06102.1"/>
    <property type="molecule type" value="Genomic_DNA"/>
</dbReference>
<evidence type="ECO:0000313" key="1">
    <source>
        <dbReference type="EMBL" id="XBH06102.1"/>
    </source>
</evidence>
<gene>
    <name evidence="1" type="ORF">V5E97_08720</name>
</gene>
<dbReference type="InterPro" id="IPR006311">
    <property type="entry name" value="TAT_signal"/>
</dbReference>
<accession>A0AAU7CLV5</accession>
<dbReference type="RefSeq" id="WP_406698954.1">
    <property type="nucleotide sequence ID" value="NZ_CP155447.1"/>
</dbReference>
<dbReference type="PROSITE" id="PS51318">
    <property type="entry name" value="TAT"/>
    <property type="match status" value="1"/>
</dbReference>
<dbReference type="AlphaFoldDB" id="A0AAU7CLV5"/>
<dbReference type="Gene3D" id="3.40.720.10">
    <property type="entry name" value="Alkaline Phosphatase, subunit A"/>
    <property type="match status" value="1"/>
</dbReference>
<dbReference type="PANTHER" id="PTHR43737:SF1">
    <property type="entry name" value="DUF1501 DOMAIN-CONTAINING PROTEIN"/>
    <property type="match status" value="1"/>
</dbReference>
<organism evidence="1">
    <name type="scientific">Singulisphaera sp. Ch08</name>
    <dbReference type="NCBI Taxonomy" id="3120278"/>
    <lineage>
        <taxon>Bacteria</taxon>
        <taxon>Pseudomonadati</taxon>
        <taxon>Planctomycetota</taxon>
        <taxon>Planctomycetia</taxon>
        <taxon>Isosphaerales</taxon>
        <taxon>Isosphaeraceae</taxon>
        <taxon>Singulisphaera</taxon>
    </lineage>
</organism>
<name>A0AAU7CLV5_9BACT</name>
<dbReference type="SUPFAM" id="SSF53649">
    <property type="entry name" value="Alkaline phosphatase-like"/>
    <property type="match status" value="1"/>
</dbReference>
<dbReference type="PANTHER" id="PTHR43737">
    <property type="entry name" value="BLL7424 PROTEIN"/>
    <property type="match status" value="1"/>
</dbReference>
<dbReference type="InterPro" id="IPR010869">
    <property type="entry name" value="DUF1501"/>
</dbReference>
<dbReference type="InterPro" id="IPR017850">
    <property type="entry name" value="Alkaline_phosphatase_core_sf"/>
</dbReference>
<proteinExistence type="predicted"/>
<sequence length="477" mass="52043">MFSIVRDELSLGGRGITRRELLRVGGLSTLGLSVAELDRRRARAEQGRPAAKPRANSCIFIFLFGGPSHIDLWDMKPSAPAEIRGEFKPIATTVPGVQLCEHLPLLAARMDKFSLIRSMTHHMPVHGPACSEIYSGRPYFGPPTTDQAKPEDWPSLASMVMRFGPNLEGWPPSVVLPWYTQFAGQDKPIAGQTGGRMGAAFRPFLVSGDPSRPDFQVPGLKLPENVPPDRAGVRRSLLGQLESAAGKQAPHLGAHNAIFGNDYTTAFAMLNNARAAEAFELSREPQSVRELYGDGKFAQSLLLSRRLVEAGIPLVTVNWDDETRTDSVSPFWDTHNHNFPSLKNRLAPRFDRAFSALLDDLGRCGLLETTLVVATGEFGRTPKIGQTVQNAMTEKTGRDHWPHAFTALVAGGGVRGGQVHGATNEFGGYVKDSPVTPADLSATILDHLGLAPSREYWDEFQQIPRKLSEGTPIKTLG</sequence>
<dbReference type="Pfam" id="PF07394">
    <property type="entry name" value="DUF1501"/>
    <property type="match status" value="1"/>
</dbReference>
<protein>
    <submittedName>
        <fullName evidence="1">DUF1501 domain-containing protein</fullName>
    </submittedName>
</protein>
<reference evidence="1" key="1">
    <citation type="submission" date="2024-05" db="EMBL/GenBank/DDBJ databases">
        <title>Planctomycetes of the genus Singulisphaera possess chitinolytic capabilities.</title>
        <authorList>
            <person name="Ivanova A."/>
        </authorList>
    </citation>
    <scope>NUCLEOTIDE SEQUENCE</scope>
    <source>
        <strain evidence="1">Ch08T</strain>
    </source>
</reference>